<evidence type="ECO:0000256" key="1">
    <source>
        <dbReference type="SAM" id="SignalP"/>
    </source>
</evidence>
<feature type="chain" id="PRO_5002828985" evidence="1">
    <location>
        <begin position="21"/>
        <end position="96"/>
    </location>
</feature>
<dbReference type="Gene3D" id="4.10.410.10">
    <property type="entry name" value="Pancreatic trypsin inhibitor Kunitz domain"/>
    <property type="match status" value="1"/>
</dbReference>
<accession>B4ZJ92</accession>
<dbReference type="Bgee" id="FBgn0259956">
    <property type="expression patterns" value="Expressed in spermatid in male reproductive gland and 15 other cell types or tissues"/>
</dbReference>
<gene>
    <name evidence="2" type="primary">Sfp24C1</name>
</gene>
<protein>
    <submittedName>
        <fullName evidence="2">Seminal fluid protein 24C1</fullName>
    </submittedName>
</protein>
<evidence type="ECO:0000313" key="2">
    <source>
        <dbReference type="EMBL" id="ACG69542.1"/>
    </source>
</evidence>
<dbReference type="SUPFAM" id="SSF57362">
    <property type="entry name" value="BPTI-like"/>
    <property type="match status" value="1"/>
</dbReference>
<organism evidence="2">
    <name type="scientific">Drosophila melanogaster</name>
    <name type="common">Fruit fly</name>
    <dbReference type="NCBI Taxonomy" id="7227"/>
    <lineage>
        <taxon>Eukaryota</taxon>
        <taxon>Metazoa</taxon>
        <taxon>Ecdysozoa</taxon>
        <taxon>Arthropoda</taxon>
        <taxon>Hexapoda</taxon>
        <taxon>Insecta</taxon>
        <taxon>Pterygota</taxon>
        <taxon>Neoptera</taxon>
        <taxon>Endopterygota</taxon>
        <taxon>Diptera</taxon>
        <taxon>Brachycera</taxon>
        <taxon>Muscomorpha</taxon>
        <taxon>Ephydroidea</taxon>
        <taxon>Drosophilidae</taxon>
        <taxon>Drosophila</taxon>
        <taxon>Sophophora</taxon>
    </lineage>
</organism>
<dbReference type="AlphaFoldDB" id="B4ZJ92"/>
<proteinExistence type="evidence at transcript level"/>
<dbReference type="HOGENOM" id="CLU_164133_0_4_1"/>
<dbReference type="InterPro" id="IPR036880">
    <property type="entry name" value="Kunitz_BPTI_sf"/>
</dbReference>
<keyword evidence="1" id="KW-0732">Signal</keyword>
<dbReference type="EMBL" id="EU755335">
    <property type="protein sequence ID" value="ACG69542.1"/>
    <property type="molecule type" value="mRNA"/>
</dbReference>
<dbReference type="GO" id="GO:0004867">
    <property type="term" value="F:serine-type endopeptidase inhibitor activity"/>
    <property type="evidence" value="ECO:0007669"/>
    <property type="project" value="InterPro"/>
</dbReference>
<dbReference type="VEuPathDB" id="VectorBase:FBgn0259956"/>
<dbReference type="OrthoDB" id="10349201at2759"/>
<reference evidence="2" key="1">
    <citation type="journal article" date="2008" name="PLoS Biol.">
        <title>Proteomics reveals novel Drosophila seminal fluid proteins transferred at mating.</title>
        <authorList>
            <person name="Findlay G.D."/>
            <person name="Yi X."/>
            <person name="MacCoss M.J."/>
            <person name="Swanson W.J."/>
        </authorList>
    </citation>
    <scope>NUCLEOTIDE SEQUENCE</scope>
</reference>
<name>B4ZJ92_DROME</name>
<dbReference type="ExpressionAtlas" id="B4ZJ92">
    <property type="expression patterns" value="baseline and differential"/>
</dbReference>
<feature type="signal peptide" evidence="1">
    <location>
        <begin position="1"/>
        <end position="20"/>
    </location>
</feature>
<sequence length="96" mass="10821">MRSFCILALLITLKFEMGYGNSVCNLQATFIGWCKMTIRGFTFVASKNACRRISGPCAAQDNFFMDKASCETACKKIILPLKSSSDLYLYLFIYIC</sequence>